<evidence type="ECO:0000259" key="1">
    <source>
        <dbReference type="SMART" id="SM00418"/>
    </source>
</evidence>
<dbReference type="PANTHER" id="PTHR38600:SF2">
    <property type="entry name" value="SLL0088 PROTEIN"/>
    <property type="match status" value="1"/>
</dbReference>
<dbReference type="RefSeq" id="WP_259096812.1">
    <property type="nucleotide sequence ID" value="NZ_CP130454.1"/>
</dbReference>
<dbReference type="CDD" id="cd00090">
    <property type="entry name" value="HTH_ARSR"/>
    <property type="match status" value="1"/>
</dbReference>
<dbReference type="EMBL" id="JANUCP010000004">
    <property type="protein sequence ID" value="MCS3919886.1"/>
    <property type="molecule type" value="Genomic_DNA"/>
</dbReference>
<dbReference type="Proteomes" id="UP001204798">
    <property type="component" value="Unassembled WGS sequence"/>
</dbReference>
<dbReference type="InterPro" id="IPR036390">
    <property type="entry name" value="WH_DNA-bd_sf"/>
</dbReference>
<dbReference type="InterPro" id="IPR036388">
    <property type="entry name" value="WH-like_DNA-bd_sf"/>
</dbReference>
<accession>A0ABT2ER21</accession>
<organism evidence="2 3">
    <name type="scientific">Candidatus Fervidibacter sacchari</name>
    <dbReference type="NCBI Taxonomy" id="1448929"/>
    <lineage>
        <taxon>Bacteria</taxon>
        <taxon>Candidatus Fervidibacterota</taxon>
        <taxon>Candidatus Fervidibacter</taxon>
    </lineage>
</organism>
<gene>
    <name evidence="2" type="ORF">M2350_002303</name>
</gene>
<dbReference type="SUPFAM" id="SSF46785">
    <property type="entry name" value="Winged helix' DNA-binding domain"/>
    <property type="match status" value="1"/>
</dbReference>
<dbReference type="Pfam" id="PF01022">
    <property type="entry name" value="HTH_5"/>
    <property type="match status" value="1"/>
</dbReference>
<feature type="domain" description="HTH arsR-type" evidence="1">
    <location>
        <begin position="98"/>
        <end position="173"/>
    </location>
</feature>
<evidence type="ECO:0000313" key="3">
    <source>
        <dbReference type="Proteomes" id="UP001204798"/>
    </source>
</evidence>
<dbReference type="PANTHER" id="PTHR38600">
    <property type="entry name" value="TRANSCRIPTIONAL REGULATORY PROTEIN"/>
    <property type="match status" value="1"/>
</dbReference>
<dbReference type="SMART" id="SM00418">
    <property type="entry name" value="HTH_ARSR"/>
    <property type="match status" value="1"/>
</dbReference>
<name>A0ABT2ER21_9BACT</name>
<keyword evidence="3" id="KW-1185">Reference proteome</keyword>
<dbReference type="InterPro" id="IPR001845">
    <property type="entry name" value="HTH_ArsR_DNA-bd_dom"/>
</dbReference>
<sequence length="312" mass="35254">MVFFWRAMLLHCRKVPVLNNYTLHSAPRTQIGLTEKFSLPDPDLSPNDFGAQKIRHQPLVKPSVNLLSQLFTNSRTRVIMLAAQTKGKGRRTLMIGTGRIQNLSPTRLAIIRLLKEWGKGTATQLGKALGISRIAAHQHLDWLKEHGLVQVKVERKGRGRPAEVFSLTDLAQEQFFPRRYDVLAFTALDEVASELGDKFLIRIFRRYREKLTERLGSIKGSLRERVQTLADLFTDEGYLASVEETDDGFVLSFVNCPIAQIARRFQEACISEEEVLTKILGIPVTSECRQVSGSACCRYFIPKQKVKGQGSK</sequence>
<comment type="caution">
    <text evidence="2">The sequence shown here is derived from an EMBL/GenBank/DDBJ whole genome shotgun (WGS) entry which is preliminary data.</text>
</comment>
<dbReference type="Gene3D" id="1.10.10.10">
    <property type="entry name" value="Winged helix-like DNA-binding domain superfamily/Winged helix DNA-binding domain"/>
    <property type="match status" value="1"/>
</dbReference>
<evidence type="ECO:0000313" key="2">
    <source>
        <dbReference type="EMBL" id="MCS3919886.1"/>
    </source>
</evidence>
<reference evidence="2 3" key="1">
    <citation type="submission" date="2022-08" db="EMBL/GenBank/DDBJ databases">
        <title>Bacterial and archaeal communities from various locations to study Microbial Dark Matter (Phase II).</title>
        <authorList>
            <person name="Stepanauskas R."/>
        </authorList>
    </citation>
    <scope>NUCLEOTIDE SEQUENCE [LARGE SCALE GENOMIC DNA]</scope>
    <source>
        <strain evidence="2 3">PD1</strain>
    </source>
</reference>
<dbReference type="InterPro" id="IPR011991">
    <property type="entry name" value="ArsR-like_HTH"/>
</dbReference>
<protein>
    <submittedName>
        <fullName evidence="2">ArsR family transcriptional regulator</fullName>
    </submittedName>
</protein>
<proteinExistence type="predicted"/>